<evidence type="ECO:0000313" key="6">
    <source>
        <dbReference type="Proteomes" id="UP000778523"/>
    </source>
</evidence>
<dbReference type="Gene3D" id="2.60.120.10">
    <property type="entry name" value="Jelly Rolls"/>
    <property type="match status" value="2"/>
</dbReference>
<dbReference type="InterPro" id="IPR012093">
    <property type="entry name" value="Pirin"/>
</dbReference>
<dbReference type="PANTHER" id="PTHR13903:SF8">
    <property type="entry name" value="PIRIN"/>
    <property type="match status" value="1"/>
</dbReference>
<reference evidence="5 6" key="1">
    <citation type="submission" date="2020-06" db="EMBL/GenBank/DDBJ databases">
        <title>Draft genome of Uliginosibacterium sp. IMCC34675.</title>
        <authorList>
            <person name="Song J."/>
        </authorList>
    </citation>
    <scope>NUCLEOTIDE SEQUENCE [LARGE SCALE GENOMIC DNA]</scope>
    <source>
        <strain evidence="5 6">IMCC34675</strain>
    </source>
</reference>
<comment type="caution">
    <text evidence="5">The sequence shown here is derived from an EMBL/GenBank/DDBJ whole genome shotgun (WGS) entry which is preliminary data.</text>
</comment>
<dbReference type="CDD" id="cd02909">
    <property type="entry name" value="cupin_pirin_N"/>
    <property type="match status" value="1"/>
</dbReference>
<evidence type="ECO:0000259" key="4">
    <source>
        <dbReference type="Pfam" id="PF05726"/>
    </source>
</evidence>
<dbReference type="InterPro" id="IPR014710">
    <property type="entry name" value="RmlC-like_jellyroll"/>
</dbReference>
<feature type="domain" description="Pirin C-terminal" evidence="4">
    <location>
        <begin position="188"/>
        <end position="289"/>
    </location>
</feature>
<sequence>MSQVPQVSALAPAASRGVERLVAGRATSDGAGVKLTRVLTQDLQRRLDPFLMLDAFRNENPDDYIGGFPDHPHRGFETVTYMLAGRMRHHDSAGNAGLLGPGGAQWMTAGSGLIHSELPEQEEGLMEGFQLWVNLPAKNKMIAPYYRDIPSEAIPEFTTPEGVTVRVIAGESQDTAGAVQRPDTEPLYLDVHLPAGTRFAQAIPAGHNAFLYTYRGEVTVAGRAVADRFMAILANDGAAGVVIEAAQDARVILVAGAPLNEPIAQYGPFVMNTGEEIQQTLRDYRDGFFEAAHVKSI</sequence>
<dbReference type="SUPFAM" id="SSF51182">
    <property type="entry name" value="RmlC-like cupins"/>
    <property type="match status" value="1"/>
</dbReference>
<dbReference type="InterPro" id="IPR011051">
    <property type="entry name" value="RmlC_Cupin_sf"/>
</dbReference>
<evidence type="ECO:0000256" key="1">
    <source>
        <dbReference type="ARBA" id="ARBA00008416"/>
    </source>
</evidence>
<dbReference type="CDD" id="cd02247">
    <property type="entry name" value="cupin_pirin_C"/>
    <property type="match status" value="1"/>
</dbReference>
<dbReference type="PANTHER" id="PTHR13903">
    <property type="entry name" value="PIRIN-RELATED"/>
    <property type="match status" value="1"/>
</dbReference>
<proteinExistence type="inferred from homology"/>
<evidence type="ECO:0000313" key="5">
    <source>
        <dbReference type="EMBL" id="NSL53891.1"/>
    </source>
</evidence>
<dbReference type="Pfam" id="PF05726">
    <property type="entry name" value="Pirin_C"/>
    <property type="match status" value="1"/>
</dbReference>
<dbReference type="Proteomes" id="UP000778523">
    <property type="component" value="Unassembled WGS sequence"/>
</dbReference>
<dbReference type="RefSeq" id="WP_170020190.1">
    <property type="nucleotide sequence ID" value="NZ_JABCSC020000001.1"/>
</dbReference>
<gene>
    <name evidence="5" type="ORF">HJ583_002535</name>
</gene>
<dbReference type="InterPro" id="IPR008778">
    <property type="entry name" value="Pirin_C_dom"/>
</dbReference>
<organism evidence="5 6">
    <name type="scientific">Uliginosibacterium aquaticum</name>
    <dbReference type="NCBI Taxonomy" id="2731212"/>
    <lineage>
        <taxon>Bacteria</taxon>
        <taxon>Pseudomonadati</taxon>
        <taxon>Pseudomonadota</taxon>
        <taxon>Betaproteobacteria</taxon>
        <taxon>Rhodocyclales</taxon>
        <taxon>Zoogloeaceae</taxon>
        <taxon>Uliginosibacterium</taxon>
    </lineage>
</organism>
<accession>A0ABX2IHQ6</accession>
<dbReference type="InterPro" id="IPR003829">
    <property type="entry name" value="Pirin_N_dom"/>
</dbReference>
<dbReference type="EMBL" id="JABCSC020000001">
    <property type="protein sequence ID" value="NSL53891.1"/>
    <property type="molecule type" value="Genomic_DNA"/>
</dbReference>
<feature type="domain" description="Pirin N-terminal" evidence="3">
    <location>
        <begin position="34"/>
        <end position="133"/>
    </location>
</feature>
<keyword evidence="6" id="KW-1185">Reference proteome</keyword>
<dbReference type="Pfam" id="PF02678">
    <property type="entry name" value="Pirin"/>
    <property type="match status" value="1"/>
</dbReference>
<name>A0ABX2IHQ6_9RHOO</name>
<protein>
    <submittedName>
        <fullName evidence="5">Pirin family protein</fullName>
    </submittedName>
</protein>
<evidence type="ECO:0000256" key="2">
    <source>
        <dbReference type="RuleBase" id="RU003457"/>
    </source>
</evidence>
<evidence type="ECO:0000259" key="3">
    <source>
        <dbReference type="Pfam" id="PF02678"/>
    </source>
</evidence>
<comment type="similarity">
    <text evidence="1 2">Belongs to the pirin family.</text>
</comment>
<dbReference type="PIRSF" id="PIRSF006232">
    <property type="entry name" value="Pirin"/>
    <property type="match status" value="1"/>
</dbReference>